<evidence type="ECO:0000256" key="1">
    <source>
        <dbReference type="ARBA" id="ARBA00004651"/>
    </source>
</evidence>
<accession>A0A7W5P6J1</accession>
<gene>
    <name evidence="8" type="ORF">FHX39_001499</name>
</gene>
<keyword evidence="9" id="KW-1185">Reference proteome</keyword>
<protein>
    <submittedName>
        <fullName evidence="8">Putative RDD family membrane protein YckC</fullName>
    </submittedName>
</protein>
<dbReference type="GO" id="GO:0005886">
    <property type="term" value="C:plasma membrane"/>
    <property type="evidence" value="ECO:0007669"/>
    <property type="project" value="UniProtKB-SubCell"/>
</dbReference>
<dbReference type="PANTHER" id="PTHR36115:SF6">
    <property type="entry name" value="PROLINE-RICH ANTIGEN HOMOLOG"/>
    <property type="match status" value="1"/>
</dbReference>
<keyword evidence="2" id="KW-1003">Cell membrane</keyword>
<feature type="transmembrane region" description="Helical" evidence="6">
    <location>
        <begin position="78"/>
        <end position="98"/>
    </location>
</feature>
<name>A0A7W5P6J1_9ACTN</name>
<evidence type="ECO:0000259" key="7">
    <source>
        <dbReference type="Pfam" id="PF06271"/>
    </source>
</evidence>
<dbReference type="Pfam" id="PF06271">
    <property type="entry name" value="RDD"/>
    <property type="match status" value="1"/>
</dbReference>
<evidence type="ECO:0000256" key="6">
    <source>
        <dbReference type="SAM" id="Phobius"/>
    </source>
</evidence>
<evidence type="ECO:0000256" key="5">
    <source>
        <dbReference type="ARBA" id="ARBA00023136"/>
    </source>
</evidence>
<dbReference type="AlphaFoldDB" id="A0A7W5P6J1"/>
<keyword evidence="3 6" id="KW-0812">Transmembrane</keyword>
<keyword evidence="4 6" id="KW-1133">Transmembrane helix</keyword>
<keyword evidence="5 6" id="KW-0472">Membrane</keyword>
<dbReference type="Proteomes" id="UP000565572">
    <property type="component" value="Unassembled WGS sequence"/>
</dbReference>
<comment type="caution">
    <text evidence="8">The sequence shown here is derived from an EMBL/GenBank/DDBJ whole genome shotgun (WGS) entry which is preliminary data.</text>
</comment>
<comment type="subcellular location">
    <subcellularLocation>
        <location evidence="1">Cell membrane</location>
        <topology evidence="1">Multi-pass membrane protein</topology>
    </subcellularLocation>
</comment>
<feature type="domain" description="RDD" evidence="7">
    <location>
        <begin position="33"/>
        <end position="168"/>
    </location>
</feature>
<dbReference type="InterPro" id="IPR010432">
    <property type="entry name" value="RDD"/>
</dbReference>
<dbReference type="RefSeq" id="WP_183337480.1">
    <property type="nucleotide sequence ID" value="NZ_JACHZG010000001.1"/>
</dbReference>
<dbReference type="EMBL" id="JACHZG010000001">
    <property type="protein sequence ID" value="MBB3326555.1"/>
    <property type="molecule type" value="Genomic_DNA"/>
</dbReference>
<organism evidence="8 9">
    <name type="scientific">Microlunatus antarcticus</name>
    <dbReference type="NCBI Taxonomy" id="53388"/>
    <lineage>
        <taxon>Bacteria</taxon>
        <taxon>Bacillati</taxon>
        <taxon>Actinomycetota</taxon>
        <taxon>Actinomycetes</taxon>
        <taxon>Propionibacteriales</taxon>
        <taxon>Propionibacteriaceae</taxon>
        <taxon>Microlunatus</taxon>
    </lineage>
</organism>
<evidence type="ECO:0000256" key="4">
    <source>
        <dbReference type="ARBA" id="ARBA00022989"/>
    </source>
</evidence>
<evidence type="ECO:0000256" key="2">
    <source>
        <dbReference type="ARBA" id="ARBA00022475"/>
    </source>
</evidence>
<dbReference type="InterPro" id="IPR051791">
    <property type="entry name" value="Pra-immunoreactive"/>
</dbReference>
<evidence type="ECO:0000313" key="8">
    <source>
        <dbReference type="EMBL" id="MBB3326555.1"/>
    </source>
</evidence>
<dbReference type="PANTHER" id="PTHR36115">
    <property type="entry name" value="PROLINE-RICH ANTIGEN HOMOLOG-RELATED"/>
    <property type="match status" value="1"/>
</dbReference>
<sequence length="187" mass="20789">MAWGPPAPPFPAYGPPPPWGPGAPWTPPPRDDYAGWGRRVAGLVIDHAPSYVALVVLYAGYLPTYLGFFRRELNVPPSYWLVLIGTLLSLGAFGWSVYNRYFLAGRSGQSVGKRVTKTWLVSQTTGRPIGPFNAFLRDLLHIVDGFGYVGYLWPLWDDEHQTLADKLAQTIVVRTPVPPLTDLERRG</sequence>
<reference evidence="8 9" key="1">
    <citation type="submission" date="2020-08" db="EMBL/GenBank/DDBJ databases">
        <title>Sequencing the genomes of 1000 actinobacteria strains.</title>
        <authorList>
            <person name="Klenk H.-P."/>
        </authorList>
    </citation>
    <scope>NUCLEOTIDE SEQUENCE [LARGE SCALE GENOMIC DNA]</scope>
    <source>
        <strain evidence="8 9">DSM 11053</strain>
    </source>
</reference>
<evidence type="ECO:0000313" key="9">
    <source>
        <dbReference type="Proteomes" id="UP000565572"/>
    </source>
</evidence>
<proteinExistence type="predicted"/>
<feature type="transmembrane region" description="Helical" evidence="6">
    <location>
        <begin position="48"/>
        <end position="66"/>
    </location>
</feature>
<evidence type="ECO:0000256" key="3">
    <source>
        <dbReference type="ARBA" id="ARBA00022692"/>
    </source>
</evidence>